<protein>
    <recommendedName>
        <fullName evidence="6">Carrier domain-containing protein</fullName>
    </recommendedName>
</protein>
<dbReference type="Gene3D" id="3.40.50.12780">
    <property type="entry name" value="N-terminal domain of ligase-like"/>
    <property type="match status" value="1"/>
</dbReference>
<dbReference type="EMBL" id="NHYD01002181">
    <property type="protein sequence ID" value="PPQ87986.1"/>
    <property type="molecule type" value="Genomic_DNA"/>
</dbReference>
<dbReference type="InterPro" id="IPR045851">
    <property type="entry name" value="AMP-bd_C_sf"/>
</dbReference>
<accession>A0A409XB41</accession>
<dbReference type="InterPro" id="IPR010071">
    <property type="entry name" value="AA_adenyl_dom"/>
</dbReference>
<dbReference type="PROSITE" id="PS00455">
    <property type="entry name" value="AMP_BINDING"/>
    <property type="match status" value="1"/>
</dbReference>
<dbReference type="GO" id="GO:0016874">
    <property type="term" value="F:ligase activity"/>
    <property type="evidence" value="ECO:0007669"/>
    <property type="project" value="UniProtKB-KW"/>
</dbReference>
<evidence type="ECO:0000256" key="5">
    <source>
        <dbReference type="SAM" id="MobiDB-lite"/>
    </source>
</evidence>
<dbReference type="Proteomes" id="UP000283269">
    <property type="component" value="Unassembled WGS sequence"/>
</dbReference>
<evidence type="ECO:0000313" key="8">
    <source>
        <dbReference type="Proteomes" id="UP000283269"/>
    </source>
</evidence>
<evidence type="ECO:0000259" key="6">
    <source>
        <dbReference type="PROSITE" id="PS50075"/>
    </source>
</evidence>
<feature type="domain" description="Carrier" evidence="6">
    <location>
        <begin position="785"/>
        <end position="859"/>
    </location>
</feature>
<keyword evidence="1" id="KW-0596">Phosphopantetheine</keyword>
<dbReference type="PANTHER" id="PTHR45527">
    <property type="entry name" value="NONRIBOSOMAL PEPTIDE SYNTHETASE"/>
    <property type="match status" value="1"/>
</dbReference>
<dbReference type="GO" id="GO:0005737">
    <property type="term" value="C:cytoplasm"/>
    <property type="evidence" value="ECO:0007669"/>
    <property type="project" value="TreeGrafter"/>
</dbReference>
<comment type="caution">
    <text evidence="7">The sequence shown here is derived from an EMBL/GenBank/DDBJ whole genome shotgun (WGS) entry which is preliminary data.</text>
</comment>
<evidence type="ECO:0000256" key="2">
    <source>
        <dbReference type="ARBA" id="ARBA00022553"/>
    </source>
</evidence>
<dbReference type="Gene3D" id="1.10.1200.10">
    <property type="entry name" value="ACP-like"/>
    <property type="match status" value="3"/>
</dbReference>
<dbReference type="STRING" id="93625.A0A409XB41"/>
<name>A0A409XB41_PSICY</name>
<dbReference type="OrthoDB" id="416786at2759"/>
<organism evidence="7 8">
    <name type="scientific">Psilocybe cyanescens</name>
    <dbReference type="NCBI Taxonomy" id="93625"/>
    <lineage>
        <taxon>Eukaryota</taxon>
        <taxon>Fungi</taxon>
        <taxon>Dikarya</taxon>
        <taxon>Basidiomycota</taxon>
        <taxon>Agaricomycotina</taxon>
        <taxon>Agaricomycetes</taxon>
        <taxon>Agaricomycetidae</taxon>
        <taxon>Agaricales</taxon>
        <taxon>Agaricineae</taxon>
        <taxon>Strophariaceae</taxon>
        <taxon>Psilocybe</taxon>
    </lineage>
</organism>
<dbReference type="CDD" id="cd19542">
    <property type="entry name" value="CT_NRPS-like"/>
    <property type="match status" value="1"/>
</dbReference>
<dbReference type="Pfam" id="PF00550">
    <property type="entry name" value="PP-binding"/>
    <property type="match status" value="3"/>
</dbReference>
<dbReference type="Gene3D" id="3.30.559.30">
    <property type="entry name" value="Nonribosomal peptide synthetase, condensation domain"/>
    <property type="match status" value="3"/>
</dbReference>
<dbReference type="InterPro" id="IPR009081">
    <property type="entry name" value="PP-bd_ACP"/>
</dbReference>
<dbReference type="GO" id="GO:0031177">
    <property type="term" value="F:phosphopantetheine binding"/>
    <property type="evidence" value="ECO:0007669"/>
    <property type="project" value="TreeGrafter"/>
</dbReference>
<dbReference type="PROSITE" id="PS00012">
    <property type="entry name" value="PHOSPHOPANTETHEINE"/>
    <property type="match status" value="2"/>
</dbReference>
<dbReference type="SUPFAM" id="SSF52777">
    <property type="entry name" value="CoA-dependent acyltransferases"/>
    <property type="match status" value="6"/>
</dbReference>
<dbReference type="GO" id="GO:0044550">
    <property type="term" value="P:secondary metabolite biosynthetic process"/>
    <property type="evidence" value="ECO:0007669"/>
    <property type="project" value="TreeGrafter"/>
</dbReference>
<dbReference type="InterPro" id="IPR042099">
    <property type="entry name" value="ANL_N_sf"/>
</dbReference>
<dbReference type="InterPro" id="IPR036736">
    <property type="entry name" value="ACP-like_sf"/>
</dbReference>
<dbReference type="InterPro" id="IPR001242">
    <property type="entry name" value="Condensation_dom"/>
</dbReference>
<dbReference type="InterPro" id="IPR020845">
    <property type="entry name" value="AMP-binding_CS"/>
</dbReference>
<keyword evidence="4" id="KW-0511">Multifunctional enzyme</keyword>
<dbReference type="NCBIfam" id="TIGR01733">
    <property type="entry name" value="AA-adenyl-dom"/>
    <property type="match status" value="1"/>
</dbReference>
<evidence type="ECO:0000313" key="7">
    <source>
        <dbReference type="EMBL" id="PPQ87986.1"/>
    </source>
</evidence>
<dbReference type="Gene3D" id="3.30.300.30">
    <property type="match status" value="1"/>
</dbReference>
<gene>
    <name evidence="7" type="ORF">CVT25_001065</name>
</gene>
<feature type="domain" description="Carrier" evidence="6">
    <location>
        <begin position="1331"/>
        <end position="1404"/>
    </location>
</feature>
<dbReference type="PANTHER" id="PTHR45527:SF1">
    <property type="entry name" value="FATTY ACID SYNTHASE"/>
    <property type="match status" value="1"/>
</dbReference>
<dbReference type="InterPro" id="IPR006162">
    <property type="entry name" value="Ppantetheine_attach_site"/>
</dbReference>
<keyword evidence="2" id="KW-0597">Phosphoprotein</keyword>
<keyword evidence="3" id="KW-0436">Ligase</keyword>
<dbReference type="Gene3D" id="3.30.559.10">
    <property type="entry name" value="Chloramphenicol acetyltransferase-like domain"/>
    <property type="match status" value="3"/>
</dbReference>
<evidence type="ECO:0000256" key="1">
    <source>
        <dbReference type="ARBA" id="ARBA00022450"/>
    </source>
</evidence>
<dbReference type="InParanoid" id="A0A409XB41"/>
<dbReference type="Pfam" id="PF00501">
    <property type="entry name" value="AMP-binding"/>
    <property type="match status" value="1"/>
</dbReference>
<dbReference type="InterPro" id="IPR023213">
    <property type="entry name" value="CAT-like_dom_sf"/>
</dbReference>
<evidence type="ECO:0000256" key="4">
    <source>
        <dbReference type="ARBA" id="ARBA00023268"/>
    </source>
</evidence>
<evidence type="ECO:0000256" key="3">
    <source>
        <dbReference type="ARBA" id="ARBA00022598"/>
    </source>
</evidence>
<dbReference type="SUPFAM" id="SSF47336">
    <property type="entry name" value="ACP-like"/>
    <property type="match status" value="3"/>
</dbReference>
<feature type="region of interest" description="Disordered" evidence="5">
    <location>
        <begin position="1306"/>
        <end position="1329"/>
    </location>
</feature>
<sequence length="2439" mass="270551">MSNILEGYSFAEWPSLSGDRSPSNTTHISSKSVILSGDATSENEGVNTSVILLAVARVVGAYCGISDVLLAVQMGQHGKTSLVRITWNEEDTWAAVKLKVDHAIQNALNEPLSLTMARKALSLDDNQYPYFVLCTFDQSAKPQDTQDPPVFSYTSLDSVLYLSASMTSIHPTVAAQMVSQVVGFIRQGSDHPLSSFSSTSSIASDLMSVYERGTDHDVSSAYSHISTVPFAPDYLSQRAKDMPHATAVRWYPELSLDVPELEYESMSYIDFHRKSNQVARWLLRLGLQAEDRIAVCLDRNLHFHAAMMGIMKAGGCYVPIDPELPLERKIYIAQDASAAFVLTSSDIASPDVFGSRTLYIENEVSQADILRESSDGVNYMRLDGLAYLLYTSGTTGNPKGCLITHHGLAQAILALSSTAADVRMENIHDGRYLAVASIAFDVHLGETIVPLALGMPLLSARRSQLLENLPSYVSKLGITHLGIVPSLIEATLNASQGGADGSEIGLRYIASGGEKMSDSILDKWADHPQVRLANFYGPSEVTIGCCARYMTSRTPKANIGRPFANVSGYVVDANMNILLRGGVGELVVEGPLVGRGYHERPDLTSKVFLDWPRKGCWAYRTGDLVRMMPDCMIEILGRIDTQIKLRGVRIESEGISAIVRKAIPPTDTVALDATTVLAKHPAINVDQLVSFFTWNSNISISTRKSQKPNICVPPPTFLKQIKVKCELELPGYMRPSHFIPLSWLPLSSNGKTDTKILIELFKKLDVEEIAKLSISQEAQQTRSCTEVELKVFDVLQKHIAVIYDKPCPDINIFESGLDSMGVIRFTTELKDVFEVKIAAAQVMKAPCIANIASYITTALDINRTQIGIVFDIPAIDEIYSTYGPDQIENVLPPFTVQEGVLSRSADADTLYVQHVIVSCKPTVSILLLQRAWKNVIDQNQILRTVFHFSRTLSQVVFNPRSCSLNWTEKEAPLLCDNLTIPRLFMSQEALSIAKQINRNISTVPPYQLSIYSSSNGTYLALSIHHALFDGISLPQVFAQVEREYLGLECLPKASIPEILQQISAIDLELARKFWQDYFSGYMWPQRTLYPSVSTSTQRLNLPFRSSLSSIKKFATSQRVTMQALFTCAFGHLLARKVYKQKDVVFGVLRSGRLLPIDHIEESSCPLVSILPIRINFGEQQISLQGIQEGISSTIEYEHLPLGRVQGWIRPGMALFEILFSISVNELPQSTLWDVVESEPPEVDYPLAVEIVIEPATDSIALKAAWMDRGHADSSYSWLCELEDVVHSLAENPTSYLSQSLERVPRPSYSLEDFHPPQESGGPMEDHSNLDPALISNLHTVISDFMGFNPVGLTPSMSLISMGLDSIKSVGLAKAITKQGFPVTSTDILRHATLNQLASCIKLKQSHRDSRPIQSMPNLGQLVLSEINVDGVKLDEEDVELYPTTALQTGMLSQTVNSKGQLYVHAFPLRITGAVDAGRMLNAWEKAVETFAILRTSFHFSTESGIWIQAIHSSSSLDWEVIPVASTQDYKRELESFMASIDLGDETSYTRPPFWVRFFESKNSNSKPVSFLVFVMHHSLYDGISVGKLVFAVEKFYTGLSIPDPTQFHELLPHFLHQEREGTSFWTNRVRQYKPKLLQRSHSSLSSLSSSTSATVEKIIASDGARVKEILRQASVTMQCLCQAAWAKVLSKYTGSADIVFGHTISGRSIPGAESVVGPVLNTIPCCIRLEAGTHNIDLLRAIHQSNLDALPWQQASARAIQKAIGVDTLWDSLFLFQPAADAKDGDSPFWTFDEGILVDEAKIQYPLNVEIIHHDSGITVKCASNPAYINQTDIGSVVEDFQKFLDDILSDPHATVSEGITEIPGYTPSSLSELNGKVDKQPHSNLRTSHLPASSTFIDAFEYQPIIMAITNAPMALMKLETPLSALGIDSIMAIQIVGKFRQNGMKIAASDVVTSRTIGEMLAKATPLKSTPILTETINATISDKEKFDVRAQFGTQANNIEAIAVVSSGMKWLMGAWQKSLGTRYQHVFAFQLPQELDIPRMRESWSSLVQRHPILRSTFACPEGYQEPRLVTFKSVGESWLEEHVKEEIFFRSIVSRMKSMVSNPPSLTSPPSRALLFHSSHHRYLILHLHHFQYDAWSLQLLLHELSSLYRNLKPTTSNNLQAFLNYYSLNAEHLAEQQTYWKSHFPFSFKPVLFPILNPKARNIHSKRRIIQTNTECIMNVSRCEERARALGISLQSVFLACWAFLQGSISSSSSSTFGLWHSGRTGTLDDVANLAIPCVNVLPLHVPEVDQKSILQIARWISSHLPKRTSVIEQSDQVRVNEWVGLKGKAMCNVFVNIVKVAPDTSAQDPIFEPVNAPYFVPAQVAVEEDACASELAITKIMNDDIMIDIATLTRTNSVMMSIDAAPYMLDEKQVDVLMRRWGNSVEECLGIL</sequence>
<dbReference type="PROSITE" id="PS50075">
    <property type="entry name" value="CARRIER"/>
    <property type="match status" value="3"/>
</dbReference>
<proteinExistence type="predicted"/>
<reference evidence="7 8" key="1">
    <citation type="journal article" date="2018" name="Evol. Lett.">
        <title>Horizontal gene cluster transfer increased hallucinogenic mushroom diversity.</title>
        <authorList>
            <person name="Reynolds H.T."/>
            <person name="Vijayakumar V."/>
            <person name="Gluck-Thaler E."/>
            <person name="Korotkin H.B."/>
            <person name="Matheny P.B."/>
            <person name="Slot J.C."/>
        </authorList>
    </citation>
    <scope>NUCLEOTIDE SEQUENCE [LARGE SCALE GENOMIC DNA]</scope>
    <source>
        <strain evidence="7 8">2631</strain>
    </source>
</reference>
<dbReference type="SUPFAM" id="SSF56801">
    <property type="entry name" value="Acetyl-CoA synthetase-like"/>
    <property type="match status" value="1"/>
</dbReference>
<feature type="domain" description="Carrier" evidence="6">
    <location>
        <begin position="1894"/>
        <end position="1970"/>
    </location>
</feature>
<dbReference type="InterPro" id="IPR000873">
    <property type="entry name" value="AMP-dep_synth/lig_dom"/>
</dbReference>
<keyword evidence="8" id="KW-1185">Reference proteome</keyword>
<dbReference type="Pfam" id="PF00668">
    <property type="entry name" value="Condensation"/>
    <property type="match status" value="3"/>
</dbReference>
<dbReference type="GO" id="GO:0043041">
    <property type="term" value="P:amino acid activation for nonribosomal peptide biosynthetic process"/>
    <property type="evidence" value="ECO:0007669"/>
    <property type="project" value="TreeGrafter"/>
</dbReference>